<name>A0A2W4ZKZ2_9CYAN</name>
<accession>A0A2W4ZKZ2</accession>
<sequence length="352" mass="38983">MRASKRLFYLVLLALAAGAATQSWLWWSWATAPVLAKEGKQAEDSFVQIQIPAGTGANQIGHDLEAAGLIRSTTAWKLYSKLKARGSEGGFQAGSYLISPTQSLAEISSTIWNGEVVQTSFTIPEGWNRTQMAERFEEKGLTTAAEFLAATEKIPYERFPWLPKDIPHVEGFLYPDTYQIDSGKISAEELVDLMLQRFEQVALPVYNDQPSDYSLLEWVTLSSLVEKEAVVTDERDLIASVFARRLEDGMTLGSDPTVEYGLGIVQTPENPLTLDQVRTPNEYNTYINPGLTPTPIASPGLASLKASLDPAPTEFLYFVARYDGTHVFSRTLADHEEAQAQIRDRIDATPTQ</sequence>
<comment type="caution">
    <text evidence="8">The sequence shown here is derived from an EMBL/GenBank/DDBJ whole genome shotgun (WGS) entry which is preliminary data.</text>
</comment>
<keyword evidence="3 7" id="KW-1133">Transmembrane helix</keyword>
<feature type="site" description="Important for catalytic activity" evidence="7">
    <location>
        <position position="228"/>
    </location>
</feature>
<reference evidence="8 9" key="2">
    <citation type="submission" date="2018-06" db="EMBL/GenBank/DDBJ databases">
        <title>Metagenomic assembly of (sub)arctic Cyanobacteria and their associated microbiome from non-axenic cultures.</title>
        <authorList>
            <person name="Baurain D."/>
        </authorList>
    </citation>
    <scope>NUCLEOTIDE SEQUENCE [LARGE SCALE GENOMIC DNA]</scope>
    <source>
        <strain evidence="8">ULC027bin1</strain>
    </source>
</reference>
<reference evidence="9" key="1">
    <citation type="submission" date="2018-04" db="EMBL/GenBank/DDBJ databases">
        <authorList>
            <person name="Cornet L."/>
        </authorList>
    </citation>
    <scope>NUCLEOTIDE SEQUENCE [LARGE SCALE GENOMIC DNA]</scope>
</reference>
<dbReference type="Pfam" id="PF02618">
    <property type="entry name" value="YceG"/>
    <property type="match status" value="1"/>
</dbReference>
<comment type="similarity">
    <text evidence="7">Belongs to the transglycosylase MltG family.</text>
</comment>
<dbReference type="NCBIfam" id="TIGR00247">
    <property type="entry name" value="endolytic transglycosylase MltG"/>
    <property type="match status" value="1"/>
</dbReference>
<dbReference type="GO" id="GO:0005886">
    <property type="term" value="C:plasma membrane"/>
    <property type="evidence" value="ECO:0007669"/>
    <property type="project" value="UniProtKB-UniRule"/>
</dbReference>
<protein>
    <recommendedName>
        <fullName evidence="7">Endolytic murein transglycosylase</fullName>
        <ecNumber evidence="7">4.2.2.29</ecNumber>
    </recommendedName>
    <alternativeName>
        <fullName evidence="7">Peptidoglycan lytic transglycosylase</fullName>
    </alternativeName>
    <alternativeName>
        <fullName evidence="7">Peptidoglycan polymerization terminase</fullName>
    </alternativeName>
</protein>
<dbReference type="GO" id="GO:0009252">
    <property type="term" value="P:peptidoglycan biosynthetic process"/>
    <property type="evidence" value="ECO:0007669"/>
    <property type="project" value="UniProtKB-UniRule"/>
</dbReference>
<evidence type="ECO:0000256" key="6">
    <source>
        <dbReference type="ARBA" id="ARBA00023316"/>
    </source>
</evidence>
<organism evidence="8 9">
    <name type="scientific">Phormidesmis priestleyi</name>
    <dbReference type="NCBI Taxonomy" id="268141"/>
    <lineage>
        <taxon>Bacteria</taxon>
        <taxon>Bacillati</taxon>
        <taxon>Cyanobacteriota</taxon>
        <taxon>Cyanophyceae</taxon>
        <taxon>Leptolyngbyales</taxon>
        <taxon>Leptolyngbyaceae</taxon>
        <taxon>Phormidesmis</taxon>
    </lineage>
</organism>
<evidence type="ECO:0000256" key="5">
    <source>
        <dbReference type="ARBA" id="ARBA00023239"/>
    </source>
</evidence>
<dbReference type="PANTHER" id="PTHR30518:SF2">
    <property type="entry name" value="ENDOLYTIC MUREIN TRANSGLYCOSYLASE"/>
    <property type="match status" value="1"/>
</dbReference>
<dbReference type="InterPro" id="IPR003770">
    <property type="entry name" value="MLTG-like"/>
</dbReference>
<dbReference type="CDD" id="cd08010">
    <property type="entry name" value="MltG_like"/>
    <property type="match status" value="1"/>
</dbReference>
<dbReference type="PANTHER" id="PTHR30518">
    <property type="entry name" value="ENDOLYTIC MUREIN TRANSGLYCOSYLASE"/>
    <property type="match status" value="1"/>
</dbReference>
<evidence type="ECO:0000256" key="7">
    <source>
        <dbReference type="HAMAP-Rule" id="MF_02065"/>
    </source>
</evidence>
<gene>
    <name evidence="7 8" type="primary">mltG</name>
    <name evidence="8" type="ORF">DCF15_04125</name>
</gene>
<comment type="catalytic activity">
    <reaction evidence="7">
        <text>a peptidoglycan chain = a peptidoglycan chain with N-acetyl-1,6-anhydromuramyl-[peptide] at the reducing end + a peptidoglycan chain with N-acetylglucosamine at the non-reducing end.</text>
        <dbReference type="EC" id="4.2.2.29"/>
    </reaction>
</comment>
<dbReference type="EC" id="4.2.2.29" evidence="7"/>
<evidence type="ECO:0000313" key="9">
    <source>
        <dbReference type="Proteomes" id="UP000249794"/>
    </source>
</evidence>
<keyword evidence="2 7" id="KW-0812">Transmembrane</keyword>
<dbReference type="Proteomes" id="UP000249794">
    <property type="component" value="Unassembled WGS sequence"/>
</dbReference>
<proteinExistence type="inferred from homology"/>
<dbReference type="Gene3D" id="3.30.1490.480">
    <property type="entry name" value="Endolytic murein transglycosylase"/>
    <property type="match status" value="1"/>
</dbReference>
<evidence type="ECO:0000256" key="3">
    <source>
        <dbReference type="ARBA" id="ARBA00022989"/>
    </source>
</evidence>
<evidence type="ECO:0000256" key="2">
    <source>
        <dbReference type="ARBA" id="ARBA00022692"/>
    </source>
</evidence>
<dbReference type="EMBL" id="QBMP01000025">
    <property type="protein sequence ID" value="PZO59271.1"/>
    <property type="molecule type" value="Genomic_DNA"/>
</dbReference>
<keyword evidence="4 7" id="KW-0472">Membrane</keyword>
<dbReference type="Gene3D" id="3.30.160.60">
    <property type="entry name" value="Classic Zinc Finger"/>
    <property type="match status" value="1"/>
</dbReference>
<keyword evidence="1 7" id="KW-1003">Cell membrane</keyword>
<dbReference type="GO" id="GO:0071555">
    <property type="term" value="P:cell wall organization"/>
    <property type="evidence" value="ECO:0007669"/>
    <property type="project" value="UniProtKB-KW"/>
</dbReference>
<dbReference type="GO" id="GO:0008932">
    <property type="term" value="F:lytic endotransglycosylase activity"/>
    <property type="evidence" value="ECO:0007669"/>
    <property type="project" value="UniProtKB-UniRule"/>
</dbReference>
<dbReference type="HAMAP" id="MF_02065">
    <property type="entry name" value="MltG"/>
    <property type="match status" value="1"/>
</dbReference>
<evidence type="ECO:0000256" key="4">
    <source>
        <dbReference type="ARBA" id="ARBA00023136"/>
    </source>
</evidence>
<comment type="function">
    <text evidence="7">Functions as a peptidoglycan terminase that cleaves nascent peptidoglycan strands endolytically to terminate their elongation.</text>
</comment>
<keyword evidence="5 7" id="KW-0456">Lyase</keyword>
<evidence type="ECO:0000256" key="1">
    <source>
        <dbReference type="ARBA" id="ARBA00022475"/>
    </source>
</evidence>
<keyword evidence="6 7" id="KW-0961">Cell wall biogenesis/degradation</keyword>
<dbReference type="AlphaFoldDB" id="A0A2W4ZKZ2"/>
<evidence type="ECO:0000313" key="8">
    <source>
        <dbReference type="EMBL" id="PZO59271.1"/>
    </source>
</evidence>